<protein>
    <submittedName>
        <fullName evidence="1">Uncharacterized protein</fullName>
    </submittedName>
</protein>
<evidence type="ECO:0000313" key="1">
    <source>
        <dbReference type="EMBL" id="MDK2125828.1"/>
    </source>
</evidence>
<dbReference type="Proteomes" id="UP001172778">
    <property type="component" value="Unassembled WGS sequence"/>
</dbReference>
<name>A0ABT7E3D0_9NEIS</name>
<dbReference type="EMBL" id="JARRAF010000025">
    <property type="protein sequence ID" value="MDK2125828.1"/>
    <property type="molecule type" value="Genomic_DNA"/>
</dbReference>
<reference evidence="1" key="1">
    <citation type="submission" date="2023-03" db="EMBL/GenBank/DDBJ databases">
        <title>Chitinimonas shenzhenensis gen. nov., sp. nov., a novel member of family Burkholderiaceae isolated from activated sludge collected in Shen Zhen, China.</title>
        <authorList>
            <person name="Wang X."/>
        </authorList>
    </citation>
    <scope>NUCLEOTIDE SEQUENCE</scope>
    <source>
        <strain evidence="1">DQS-5</strain>
    </source>
</reference>
<accession>A0ABT7E3D0</accession>
<dbReference type="RefSeq" id="WP_284102142.1">
    <property type="nucleotide sequence ID" value="NZ_JARRAF010000025.1"/>
</dbReference>
<comment type="caution">
    <text evidence="1">The sequence shown here is derived from an EMBL/GenBank/DDBJ whole genome shotgun (WGS) entry which is preliminary data.</text>
</comment>
<proteinExistence type="predicted"/>
<evidence type="ECO:0000313" key="2">
    <source>
        <dbReference type="Proteomes" id="UP001172778"/>
    </source>
</evidence>
<sequence>MKYLHVDSYIDLLDSQNRAGIVHSKEYLIGLAKQMSAKYSNPSKDAVMVLNSGMMPDGITDTKNLINDLVSGNKYGSIVTINRERVDVSKFLQSDAFKLALRAAVIKENKDTPHLVNGIIEAIMDGTEVDAVVDGKRVKIRQPDGIWDDASRRFVLESASKYVRVMVGGAAPDSVFALR</sequence>
<organism evidence="1 2">
    <name type="scientific">Parachitinimonas caeni</name>
    <dbReference type="NCBI Taxonomy" id="3031301"/>
    <lineage>
        <taxon>Bacteria</taxon>
        <taxon>Pseudomonadati</taxon>
        <taxon>Pseudomonadota</taxon>
        <taxon>Betaproteobacteria</taxon>
        <taxon>Neisseriales</taxon>
        <taxon>Chitinibacteraceae</taxon>
        <taxon>Parachitinimonas</taxon>
    </lineage>
</organism>
<keyword evidence="2" id="KW-1185">Reference proteome</keyword>
<gene>
    <name evidence="1" type="ORF">PZA18_17375</name>
</gene>